<evidence type="ECO:0008006" key="3">
    <source>
        <dbReference type="Google" id="ProtNLM"/>
    </source>
</evidence>
<evidence type="ECO:0000313" key="1">
    <source>
        <dbReference type="EMBL" id="MDF3840924.1"/>
    </source>
</evidence>
<name>A0AAW6P1H4_9PSED</name>
<sequence length="53" mass="5960">MHDRLRLYIDGAWVAPQGQGLAEVQNPATEQTIGREWGEEGLAEFVEHKAIQL</sequence>
<accession>A0AAW6P1H4</accession>
<reference evidence="1" key="1">
    <citation type="submission" date="2023-03" db="EMBL/GenBank/DDBJ databases">
        <title>Draft assemblies of triclosan tolerant bacteria isolated from returned activated sludge.</title>
        <authorList>
            <person name="Van Hamelsveld S."/>
        </authorList>
    </citation>
    <scope>NUCLEOTIDE SEQUENCE</scope>
    <source>
        <strain evidence="1">GW210015_S63</strain>
    </source>
</reference>
<gene>
    <name evidence="1" type="ORF">P3W55_04290</name>
</gene>
<proteinExistence type="predicted"/>
<protein>
    <recommendedName>
        <fullName evidence="3">Aldehyde dehydrogenase family protein</fullName>
    </recommendedName>
</protein>
<dbReference type="RefSeq" id="WP_156060070.1">
    <property type="nucleotide sequence ID" value="NZ_BDGS01000001.1"/>
</dbReference>
<evidence type="ECO:0000313" key="2">
    <source>
        <dbReference type="Proteomes" id="UP001220662"/>
    </source>
</evidence>
<dbReference type="EMBL" id="JARJLR010000089">
    <property type="protein sequence ID" value="MDF3840924.1"/>
    <property type="molecule type" value="Genomic_DNA"/>
</dbReference>
<organism evidence="1 2">
    <name type="scientific">Pseudomonas citronellolis</name>
    <dbReference type="NCBI Taxonomy" id="53408"/>
    <lineage>
        <taxon>Bacteria</taxon>
        <taxon>Pseudomonadati</taxon>
        <taxon>Pseudomonadota</taxon>
        <taxon>Gammaproteobacteria</taxon>
        <taxon>Pseudomonadales</taxon>
        <taxon>Pseudomonadaceae</taxon>
        <taxon>Pseudomonas</taxon>
    </lineage>
</organism>
<dbReference type="Proteomes" id="UP001220662">
    <property type="component" value="Unassembled WGS sequence"/>
</dbReference>
<comment type="caution">
    <text evidence="1">The sequence shown here is derived from an EMBL/GenBank/DDBJ whole genome shotgun (WGS) entry which is preliminary data.</text>
</comment>
<dbReference type="AlphaFoldDB" id="A0AAW6P1H4"/>